<proteinExistence type="predicted"/>
<evidence type="ECO:0000256" key="1">
    <source>
        <dbReference type="SAM" id="MobiDB-lite"/>
    </source>
</evidence>
<name>A0AAD7M9A5_MYCRO</name>
<sequence length="146" mass="16430">MAAEHSFFLDPAQVSLFSAFVVLLRKLLHFNEKQEYYNHTSLVRSPNMCTPSSILRKFPTSPLQIHRLDSGDEKGHPRFKKFTGPKLRFTPSGFWCRTPPDPSPGLAWPLRVRKYAPTSPQTTVLPGTPMHNMPCGNLADGVPQIT</sequence>
<evidence type="ECO:0000313" key="3">
    <source>
        <dbReference type="Proteomes" id="UP001221757"/>
    </source>
</evidence>
<keyword evidence="3" id="KW-1185">Reference proteome</keyword>
<reference evidence="2" key="1">
    <citation type="submission" date="2023-03" db="EMBL/GenBank/DDBJ databases">
        <title>Massive genome expansion in bonnet fungi (Mycena s.s.) driven by repeated elements and novel gene families across ecological guilds.</title>
        <authorList>
            <consortium name="Lawrence Berkeley National Laboratory"/>
            <person name="Harder C.B."/>
            <person name="Miyauchi S."/>
            <person name="Viragh M."/>
            <person name="Kuo A."/>
            <person name="Thoen E."/>
            <person name="Andreopoulos B."/>
            <person name="Lu D."/>
            <person name="Skrede I."/>
            <person name="Drula E."/>
            <person name="Henrissat B."/>
            <person name="Morin E."/>
            <person name="Kohler A."/>
            <person name="Barry K."/>
            <person name="LaButti K."/>
            <person name="Morin E."/>
            <person name="Salamov A."/>
            <person name="Lipzen A."/>
            <person name="Mereny Z."/>
            <person name="Hegedus B."/>
            <person name="Baldrian P."/>
            <person name="Stursova M."/>
            <person name="Weitz H."/>
            <person name="Taylor A."/>
            <person name="Grigoriev I.V."/>
            <person name="Nagy L.G."/>
            <person name="Martin F."/>
            <person name="Kauserud H."/>
        </authorList>
    </citation>
    <scope>NUCLEOTIDE SEQUENCE</scope>
    <source>
        <strain evidence="2">CBHHK067</strain>
    </source>
</reference>
<feature type="region of interest" description="Disordered" evidence="1">
    <location>
        <begin position="126"/>
        <end position="146"/>
    </location>
</feature>
<evidence type="ECO:0000313" key="2">
    <source>
        <dbReference type="EMBL" id="KAJ7706694.1"/>
    </source>
</evidence>
<comment type="caution">
    <text evidence="2">The sequence shown here is derived from an EMBL/GenBank/DDBJ whole genome shotgun (WGS) entry which is preliminary data.</text>
</comment>
<dbReference type="Proteomes" id="UP001221757">
    <property type="component" value="Unassembled WGS sequence"/>
</dbReference>
<accession>A0AAD7M9A5</accession>
<protein>
    <submittedName>
        <fullName evidence="2">Uncharacterized protein</fullName>
    </submittedName>
</protein>
<dbReference type="AlphaFoldDB" id="A0AAD7M9A5"/>
<gene>
    <name evidence="2" type="ORF">B0H17DRAFT_1125544</name>
</gene>
<dbReference type="EMBL" id="JARKIE010000006">
    <property type="protein sequence ID" value="KAJ7706694.1"/>
    <property type="molecule type" value="Genomic_DNA"/>
</dbReference>
<organism evidence="2 3">
    <name type="scientific">Mycena rosella</name>
    <name type="common">Pink bonnet</name>
    <name type="synonym">Agaricus rosellus</name>
    <dbReference type="NCBI Taxonomy" id="1033263"/>
    <lineage>
        <taxon>Eukaryota</taxon>
        <taxon>Fungi</taxon>
        <taxon>Dikarya</taxon>
        <taxon>Basidiomycota</taxon>
        <taxon>Agaricomycotina</taxon>
        <taxon>Agaricomycetes</taxon>
        <taxon>Agaricomycetidae</taxon>
        <taxon>Agaricales</taxon>
        <taxon>Marasmiineae</taxon>
        <taxon>Mycenaceae</taxon>
        <taxon>Mycena</taxon>
    </lineage>
</organism>